<dbReference type="GO" id="GO:0004714">
    <property type="term" value="F:transmembrane receptor protein tyrosine kinase activity"/>
    <property type="evidence" value="ECO:0007669"/>
    <property type="project" value="UniProtKB-EC"/>
</dbReference>
<dbReference type="InterPro" id="IPR000494">
    <property type="entry name" value="Rcpt_L-dom"/>
</dbReference>
<dbReference type="HOGENOM" id="CLU_944242_0_0_1"/>
<keyword evidence="3" id="KW-0597">Phosphoprotein</keyword>
<dbReference type="InterPro" id="IPR006212">
    <property type="entry name" value="Furin_repeat"/>
</dbReference>
<protein>
    <recommendedName>
        <fullName evidence="2">receptor protein-tyrosine kinase</fullName>
        <ecNumber evidence="2">2.7.10.1</ecNumber>
    </recommendedName>
</protein>
<dbReference type="GO" id="GO:0016020">
    <property type="term" value="C:membrane"/>
    <property type="evidence" value="ECO:0007669"/>
    <property type="project" value="UniProtKB-SubCell"/>
</dbReference>
<dbReference type="EMBL" id="KB200385">
    <property type="protein sequence ID" value="ESP01755.1"/>
    <property type="molecule type" value="Genomic_DNA"/>
</dbReference>
<sequence length="296" mass="33465">MRLLEYTVLVMGIIVCVSAGLNDVVPDKECFGTNNGLSYSQSYIRHYRSMKRRYKECTHINGNLEITHLANNDYNYDMSFLNNIRYVTGYVLIALNTGVNVLRFPSLQIIRGNNTMRLRGKEYSLAVALNYKSNYPKLGLIELHFPQLKEISGGDILFTQNPRLCYIDTINWQAISGRGSDSIDAPGTDPVSPFNRKCAECPVECKVNGRSRCWGNDENLCQRAPPNVCHSSCPYRCYGPGPEGCCHGNCAGGCWGPKSTECMLCKDYRLWNRCVESCPLEYDHLNQMCYIQNILS</sequence>
<evidence type="ECO:0000259" key="16">
    <source>
        <dbReference type="Pfam" id="PF00757"/>
    </source>
</evidence>
<dbReference type="KEGG" id="lgi:LOTGIDRAFT_238156"/>
<dbReference type="InterPro" id="IPR009030">
    <property type="entry name" value="Growth_fac_rcpt_cys_sf"/>
</dbReference>
<accession>V4CHY6</accession>
<dbReference type="GO" id="GO:0005524">
    <property type="term" value="F:ATP binding"/>
    <property type="evidence" value="ECO:0007669"/>
    <property type="project" value="UniProtKB-KW"/>
</dbReference>
<keyword evidence="6" id="KW-0547">Nucleotide-binding</keyword>
<keyword evidence="5" id="KW-0812">Transmembrane</keyword>
<keyword evidence="4" id="KW-0808">Transferase</keyword>
<proteinExistence type="predicted"/>
<dbReference type="InterPro" id="IPR036941">
    <property type="entry name" value="Rcpt_L-dom_sf"/>
</dbReference>
<organism evidence="18 19">
    <name type="scientific">Lottia gigantea</name>
    <name type="common">Giant owl limpet</name>
    <dbReference type="NCBI Taxonomy" id="225164"/>
    <lineage>
        <taxon>Eukaryota</taxon>
        <taxon>Metazoa</taxon>
        <taxon>Spiralia</taxon>
        <taxon>Lophotrochozoa</taxon>
        <taxon>Mollusca</taxon>
        <taxon>Gastropoda</taxon>
        <taxon>Patellogastropoda</taxon>
        <taxon>Lottioidea</taxon>
        <taxon>Lottiidae</taxon>
        <taxon>Lottia</taxon>
    </lineage>
</organism>
<dbReference type="SUPFAM" id="SSF57184">
    <property type="entry name" value="Growth factor receptor domain"/>
    <property type="match status" value="1"/>
</dbReference>
<dbReference type="Gene3D" id="2.10.220.10">
    <property type="entry name" value="Hormone Receptor, Insulin-like Growth Factor Receptor 1, Chain A, domain 2"/>
    <property type="match status" value="1"/>
</dbReference>
<evidence type="ECO:0000256" key="11">
    <source>
        <dbReference type="ARBA" id="ARBA00023137"/>
    </source>
</evidence>
<dbReference type="STRING" id="225164.V4CHY6"/>
<dbReference type="SMART" id="SM00261">
    <property type="entry name" value="FU"/>
    <property type="match status" value="2"/>
</dbReference>
<feature type="chain" id="PRO_5004718528" description="receptor protein-tyrosine kinase" evidence="15">
    <location>
        <begin position="20"/>
        <end position="296"/>
    </location>
</feature>
<feature type="signal peptide" evidence="15">
    <location>
        <begin position="1"/>
        <end position="19"/>
    </location>
</feature>
<evidence type="ECO:0000256" key="10">
    <source>
        <dbReference type="ARBA" id="ARBA00023136"/>
    </source>
</evidence>
<dbReference type="EC" id="2.7.10.1" evidence="2"/>
<gene>
    <name evidence="18" type="ORF">LOTGIDRAFT_238156</name>
</gene>
<keyword evidence="15" id="KW-0732">Signal</keyword>
<evidence type="ECO:0000313" key="19">
    <source>
        <dbReference type="Proteomes" id="UP000030746"/>
    </source>
</evidence>
<dbReference type="OMA" id="GRCYDST"/>
<dbReference type="Pfam" id="PF00757">
    <property type="entry name" value="Furin-like"/>
    <property type="match status" value="1"/>
</dbReference>
<dbReference type="AlphaFoldDB" id="V4CHY6"/>
<dbReference type="CDD" id="cd00064">
    <property type="entry name" value="FU"/>
    <property type="match status" value="1"/>
</dbReference>
<evidence type="ECO:0000256" key="13">
    <source>
        <dbReference type="ARBA" id="ARBA00023180"/>
    </source>
</evidence>
<evidence type="ECO:0000256" key="4">
    <source>
        <dbReference type="ARBA" id="ARBA00022679"/>
    </source>
</evidence>
<keyword evidence="13" id="KW-0325">Glycoprotein</keyword>
<dbReference type="RefSeq" id="XP_009047529.1">
    <property type="nucleotide sequence ID" value="XM_009049281.1"/>
</dbReference>
<keyword evidence="11" id="KW-0829">Tyrosine-protein kinase</keyword>
<keyword evidence="12" id="KW-0675">Receptor</keyword>
<feature type="domain" description="Receptor L-domain" evidence="17">
    <location>
        <begin position="56"/>
        <end position="175"/>
    </location>
</feature>
<comment type="subcellular location">
    <subcellularLocation>
        <location evidence="1">Membrane</location>
        <topology evidence="1">Single-pass type I membrane protein</topology>
    </subcellularLocation>
</comment>
<keyword evidence="9" id="KW-1133">Transmembrane helix</keyword>
<feature type="domain" description="Furin-like cysteine-rich" evidence="16">
    <location>
        <begin position="199"/>
        <end position="290"/>
    </location>
</feature>
<dbReference type="Proteomes" id="UP000030746">
    <property type="component" value="Unassembled WGS sequence"/>
</dbReference>
<name>V4CHY6_LOTGI</name>
<evidence type="ECO:0000259" key="17">
    <source>
        <dbReference type="Pfam" id="PF01030"/>
    </source>
</evidence>
<evidence type="ECO:0000256" key="12">
    <source>
        <dbReference type="ARBA" id="ARBA00023170"/>
    </source>
</evidence>
<evidence type="ECO:0000256" key="6">
    <source>
        <dbReference type="ARBA" id="ARBA00022741"/>
    </source>
</evidence>
<evidence type="ECO:0000256" key="7">
    <source>
        <dbReference type="ARBA" id="ARBA00022777"/>
    </source>
</evidence>
<dbReference type="SUPFAM" id="SSF52058">
    <property type="entry name" value="L domain-like"/>
    <property type="match status" value="1"/>
</dbReference>
<reference evidence="18 19" key="1">
    <citation type="journal article" date="2013" name="Nature">
        <title>Insights into bilaterian evolution from three spiralian genomes.</title>
        <authorList>
            <person name="Simakov O."/>
            <person name="Marletaz F."/>
            <person name="Cho S.J."/>
            <person name="Edsinger-Gonzales E."/>
            <person name="Havlak P."/>
            <person name="Hellsten U."/>
            <person name="Kuo D.H."/>
            <person name="Larsson T."/>
            <person name="Lv J."/>
            <person name="Arendt D."/>
            <person name="Savage R."/>
            <person name="Osoegawa K."/>
            <person name="de Jong P."/>
            <person name="Grimwood J."/>
            <person name="Chapman J.A."/>
            <person name="Shapiro H."/>
            <person name="Aerts A."/>
            <person name="Otillar R.P."/>
            <person name="Terry A.Y."/>
            <person name="Boore J.L."/>
            <person name="Grigoriev I.V."/>
            <person name="Lindberg D.R."/>
            <person name="Seaver E.C."/>
            <person name="Weisblat D.A."/>
            <person name="Putnam N.H."/>
            <person name="Rokhsar D.S."/>
        </authorList>
    </citation>
    <scope>NUCLEOTIDE SEQUENCE [LARGE SCALE GENOMIC DNA]</scope>
</reference>
<evidence type="ECO:0000256" key="9">
    <source>
        <dbReference type="ARBA" id="ARBA00022989"/>
    </source>
</evidence>
<evidence type="ECO:0000256" key="14">
    <source>
        <dbReference type="ARBA" id="ARBA00051243"/>
    </source>
</evidence>
<evidence type="ECO:0000256" key="1">
    <source>
        <dbReference type="ARBA" id="ARBA00004479"/>
    </source>
</evidence>
<keyword evidence="10" id="KW-0472">Membrane</keyword>
<dbReference type="Gene3D" id="3.80.20.20">
    <property type="entry name" value="Receptor L-domain"/>
    <property type="match status" value="1"/>
</dbReference>
<evidence type="ECO:0000256" key="15">
    <source>
        <dbReference type="SAM" id="SignalP"/>
    </source>
</evidence>
<dbReference type="OrthoDB" id="6219513at2759"/>
<dbReference type="CTD" id="20250673"/>
<evidence type="ECO:0000256" key="5">
    <source>
        <dbReference type="ARBA" id="ARBA00022692"/>
    </source>
</evidence>
<keyword evidence="19" id="KW-1185">Reference proteome</keyword>
<evidence type="ECO:0000256" key="8">
    <source>
        <dbReference type="ARBA" id="ARBA00022840"/>
    </source>
</evidence>
<evidence type="ECO:0000256" key="2">
    <source>
        <dbReference type="ARBA" id="ARBA00011902"/>
    </source>
</evidence>
<evidence type="ECO:0000313" key="18">
    <source>
        <dbReference type="EMBL" id="ESP01755.1"/>
    </source>
</evidence>
<keyword evidence="8" id="KW-0067">ATP-binding</keyword>
<dbReference type="InterPro" id="IPR006211">
    <property type="entry name" value="Furin-like_Cys-rich_dom"/>
</dbReference>
<dbReference type="Pfam" id="PF01030">
    <property type="entry name" value="Recep_L_domain"/>
    <property type="match status" value="1"/>
</dbReference>
<evidence type="ECO:0000256" key="3">
    <source>
        <dbReference type="ARBA" id="ARBA00022553"/>
    </source>
</evidence>
<keyword evidence="7" id="KW-0418">Kinase</keyword>
<comment type="catalytic activity">
    <reaction evidence="14">
        <text>L-tyrosyl-[protein] + ATP = O-phospho-L-tyrosyl-[protein] + ADP + H(+)</text>
        <dbReference type="Rhea" id="RHEA:10596"/>
        <dbReference type="Rhea" id="RHEA-COMP:10136"/>
        <dbReference type="Rhea" id="RHEA-COMP:20101"/>
        <dbReference type="ChEBI" id="CHEBI:15378"/>
        <dbReference type="ChEBI" id="CHEBI:30616"/>
        <dbReference type="ChEBI" id="CHEBI:46858"/>
        <dbReference type="ChEBI" id="CHEBI:61978"/>
        <dbReference type="ChEBI" id="CHEBI:456216"/>
        <dbReference type="EC" id="2.7.10.1"/>
    </reaction>
</comment>
<dbReference type="GeneID" id="20250673"/>